<dbReference type="GO" id="GO:0004754">
    <property type="term" value="F:saccharopine dehydrogenase (NAD+, L-lysine-forming) activity"/>
    <property type="evidence" value="ECO:0007669"/>
    <property type="project" value="UniProtKB-EC"/>
</dbReference>
<evidence type="ECO:0000256" key="1">
    <source>
        <dbReference type="ARBA" id="ARBA00004884"/>
    </source>
</evidence>
<dbReference type="RefSeq" id="WP_130092610.1">
    <property type="nucleotide sequence ID" value="NZ_SETE01000002.1"/>
</dbReference>
<feature type="active site" description="Proton donor" evidence="10">
    <location>
        <position position="92"/>
    </location>
</feature>
<dbReference type="GO" id="GO:0019878">
    <property type="term" value="P:lysine biosynthetic process via aminoadipic acid"/>
    <property type="evidence" value="ECO:0007669"/>
    <property type="project" value="UniProtKB-UniPathway"/>
</dbReference>
<evidence type="ECO:0000256" key="4">
    <source>
        <dbReference type="ARBA" id="ARBA00021221"/>
    </source>
</evidence>
<evidence type="ECO:0000313" key="15">
    <source>
        <dbReference type="Proteomes" id="UP000293952"/>
    </source>
</evidence>
<dbReference type="CDD" id="cd05199">
    <property type="entry name" value="SDH_like"/>
    <property type="match status" value="1"/>
</dbReference>
<name>A0A4Q4KMI1_9FLAO</name>
<evidence type="ECO:0000256" key="11">
    <source>
        <dbReference type="PIRSR" id="PIRSR018250-3"/>
    </source>
</evidence>
<organism evidence="14 15">
    <name type="scientific">Brumimicrobium glaciale</name>
    <dbReference type="NCBI Taxonomy" id="200475"/>
    <lineage>
        <taxon>Bacteria</taxon>
        <taxon>Pseudomonadati</taxon>
        <taxon>Bacteroidota</taxon>
        <taxon>Flavobacteriia</taxon>
        <taxon>Flavobacteriales</taxon>
        <taxon>Crocinitomicaceae</taxon>
        <taxon>Brumimicrobium</taxon>
    </lineage>
</organism>
<evidence type="ECO:0000256" key="8">
    <source>
        <dbReference type="ARBA" id="ARBA00033228"/>
    </source>
</evidence>
<evidence type="ECO:0000256" key="10">
    <source>
        <dbReference type="PIRSR" id="PIRSR018250-1"/>
    </source>
</evidence>
<feature type="domain" description="Alanine dehydrogenase/pyridine nucleotide transhydrogenase N-terminal" evidence="13">
    <location>
        <begin position="6"/>
        <end position="138"/>
    </location>
</feature>
<feature type="binding site" evidence="11">
    <location>
        <begin position="189"/>
        <end position="190"/>
    </location>
    <ligand>
        <name>NAD(+)</name>
        <dbReference type="ChEBI" id="CHEBI:57540"/>
    </ligand>
</feature>
<evidence type="ECO:0000256" key="5">
    <source>
        <dbReference type="ARBA" id="ARBA00022605"/>
    </source>
</evidence>
<comment type="subunit">
    <text evidence="2">Monomer.</text>
</comment>
<comment type="pathway">
    <text evidence="1">Amino-acid biosynthesis; L-lysine biosynthesis via AAA pathway; L-lysine from L-alpha-aminoadipate (fungal route): step 3/3.</text>
</comment>
<dbReference type="InterPro" id="IPR036291">
    <property type="entry name" value="NAD(P)-bd_dom_sf"/>
</dbReference>
<evidence type="ECO:0000259" key="13">
    <source>
        <dbReference type="SMART" id="SM01003"/>
    </source>
</evidence>
<dbReference type="InterPro" id="IPR007698">
    <property type="entry name" value="AlaDH/PNT_NAD(H)-bd"/>
</dbReference>
<keyword evidence="15" id="KW-1185">Reference proteome</keyword>
<dbReference type="PANTHER" id="PTHR11133">
    <property type="entry name" value="SACCHAROPINE DEHYDROGENASE"/>
    <property type="match status" value="1"/>
</dbReference>
<dbReference type="AlphaFoldDB" id="A0A4Q4KMI1"/>
<dbReference type="Pfam" id="PF01262">
    <property type="entry name" value="AlaDh_PNT_C"/>
    <property type="match status" value="1"/>
</dbReference>
<dbReference type="UniPathway" id="UPA00033">
    <property type="reaction ID" value="UER00034"/>
</dbReference>
<evidence type="ECO:0000256" key="3">
    <source>
        <dbReference type="ARBA" id="ARBA00012847"/>
    </source>
</evidence>
<dbReference type="EC" id="1.5.1.7" evidence="3"/>
<dbReference type="OrthoDB" id="1141481at2"/>
<dbReference type="SMART" id="SM01002">
    <property type="entry name" value="AlaDh_PNT_C"/>
    <property type="match status" value="1"/>
</dbReference>
<dbReference type="InterPro" id="IPR027281">
    <property type="entry name" value="Lys1"/>
</dbReference>
<dbReference type="PANTHER" id="PTHR11133:SF22">
    <property type="entry name" value="ALPHA-AMINOADIPIC SEMIALDEHYDE SYNTHASE, MITOCHONDRIAL"/>
    <property type="match status" value="1"/>
</dbReference>
<dbReference type="EMBL" id="SETE01000002">
    <property type="protein sequence ID" value="RYM34601.1"/>
    <property type="molecule type" value="Genomic_DNA"/>
</dbReference>
<sequence>MTTKIGIIKEGKVPSDARVPLSPEQCLRVMEEYPNVELVVQRSSVRAFKDSEYSDLGVPLVDSLEDCDIIMGVKEVNIEDLIPNKQFFFFSHTFKEQPYNRDLLRAIIDKRIQLTDYEVLTDKTDKRIIGFGRYAGIVGCYNGFRTYGLKHSLYNLKPAHQCADRKEMESELLKVKLLKDTKIVITGFGRVGHGALEVINKLPISEVTPEEFLEDSFDEPVFTHLGTADYVARNDGKEFDRDVYFEDGSGHHSTFPRYLKEADLYIACHYWENSSPFLVTREDLKSKDIRVSVIADISCDIDGPVASTIRPSTIADPIYGYDPETEEEVDFENQNAIAVMAVDNLPCELPKDASKDFGNELIKGVFPALFGEDPHSIIERGSQTSKDGKLTYDFKYLSAYLAGKEVSQH</sequence>
<gene>
    <name evidence="14" type="ORF">ERX46_04300</name>
</gene>
<feature type="binding site" evidence="11">
    <location>
        <position position="235"/>
    </location>
    <ligand>
        <name>NAD(+)</name>
        <dbReference type="ChEBI" id="CHEBI:57540"/>
    </ligand>
</feature>
<keyword evidence="11" id="KW-0520">NAD</keyword>
<comment type="caution">
    <text evidence="14">The sequence shown here is derived from an EMBL/GenBank/DDBJ whole genome shotgun (WGS) entry which is preliminary data.</text>
</comment>
<protein>
    <recommendedName>
        <fullName evidence="4">Saccharopine dehydrogenase [NAD(+), L-lysine-forming]</fullName>
        <ecNumber evidence="3">1.5.1.7</ecNumber>
    </recommendedName>
    <alternativeName>
        <fullName evidence="8">Lysine--2-oxoglutarate reductase</fullName>
    </alternativeName>
</protein>
<dbReference type="InterPro" id="IPR007886">
    <property type="entry name" value="AlaDH/PNT_N"/>
</dbReference>
<evidence type="ECO:0000256" key="7">
    <source>
        <dbReference type="ARBA" id="ARBA00023157"/>
    </source>
</evidence>
<keyword evidence="7" id="KW-1015">Disulfide bond</keyword>
<feature type="active site" description="Proton acceptor" evidence="10">
    <location>
        <position position="74"/>
    </location>
</feature>
<dbReference type="SUPFAM" id="SSF52283">
    <property type="entry name" value="Formate/glycerate dehydrogenase catalytic domain-like"/>
    <property type="match status" value="1"/>
</dbReference>
<dbReference type="SMART" id="SM01003">
    <property type="entry name" value="AlaDh_PNT_N"/>
    <property type="match status" value="1"/>
</dbReference>
<accession>A0A4Q4KMI1</accession>
<evidence type="ECO:0000256" key="2">
    <source>
        <dbReference type="ARBA" id="ARBA00011245"/>
    </source>
</evidence>
<reference evidence="14 15" key="1">
    <citation type="submission" date="2019-02" db="EMBL/GenBank/DDBJ databases">
        <title>Genome sequence of the sea-ice species Brumimicrobium glaciale.</title>
        <authorList>
            <person name="Bowman J.P."/>
        </authorList>
    </citation>
    <scope>NUCLEOTIDE SEQUENCE [LARGE SCALE GENOMIC DNA]</scope>
    <source>
        <strain evidence="14 15">IC156</strain>
    </source>
</reference>
<evidence type="ECO:0000256" key="6">
    <source>
        <dbReference type="ARBA" id="ARBA00023002"/>
    </source>
</evidence>
<keyword evidence="5" id="KW-0028">Amino-acid biosynthesis</keyword>
<dbReference type="Pfam" id="PF05222">
    <property type="entry name" value="AlaDh_PNT_N"/>
    <property type="match status" value="1"/>
</dbReference>
<dbReference type="SUPFAM" id="SSF51735">
    <property type="entry name" value="NAD(P)-binding Rossmann-fold domains"/>
    <property type="match status" value="1"/>
</dbReference>
<keyword evidence="6" id="KW-0560">Oxidoreductase</keyword>
<feature type="domain" description="Alanine dehydrogenase/pyridine nucleotide transhydrogenase NAD(H)-binding" evidence="12">
    <location>
        <begin position="163"/>
        <end position="341"/>
    </location>
</feature>
<dbReference type="Gene3D" id="3.40.50.720">
    <property type="entry name" value="NAD(P)-binding Rossmann-like Domain"/>
    <property type="match status" value="2"/>
</dbReference>
<evidence type="ECO:0000256" key="9">
    <source>
        <dbReference type="ARBA" id="ARBA00047860"/>
    </source>
</evidence>
<dbReference type="PIRSF" id="PIRSF018250">
    <property type="entry name" value="Saccharopine_DH_Lys"/>
    <property type="match status" value="1"/>
</dbReference>
<dbReference type="InterPro" id="IPR051168">
    <property type="entry name" value="AASS"/>
</dbReference>
<comment type="catalytic activity">
    <reaction evidence="9">
        <text>L-saccharopine + NAD(+) + H2O = L-lysine + 2-oxoglutarate + NADH + H(+)</text>
        <dbReference type="Rhea" id="RHEA:12440"/>
        <dbReference type="ChEBI" id="CHEBI:15377"/>
        <dbReference type="ChEBI" id="CHEBI:15378"/>
        <dbReference type="ChEBI" id="CHEBI:16810"/>
        <dbReference type="ChEBI" id="CHEBI:32551"/>
        <dbReference type="ChEBI" id="CHEBI:57540"/>
        <dbReference type="ChEBI" id="CHEBI:57945"/>
        <dbReference type="ChEBI" id="CHEBI:57951"/>
        <dbReference type="EC" id="1.5.1.7"/>
    </reaction>
</comment>
<proteinExistence type="predicted"/>
<evidence type="ECO:0000313" key="14">
    <source>
        <dbReference type="EMBL" id="RYM34601.1"/>
    </source>
</evidence>
<feature type="binding site" evidence="11">
    <location>
        <position position="270"/>
    </location>
    <ligand>
        <name>NAD(+)</name>
        <dbReference type="ChEBI" id="CHEBI:57540"/>
    </ligand>
</feature>
<dbReference type="Proteomes" id="UP000293952">
    <property type="component" value="Unassembled WGS sequence"/>
</dbReference>
<evidence type="ECO:0000259" key="12">
    <source>
        <dbReference type="SMART" id="SM01002"/>
    </source>
</evidence>